<proteinExistence type="predicted"/>
<dbReference type="PANTHER" id="PTHR39160:SF4">
    <property type="entry name" value="RESUSCITATION-PROMOTING FACTOR RPFB"/>
    <property type="match status" value="1"/>
</dbReference>
<dbReference type="PANTHER" id="PTHR39160">
    <property type="entry name" value="CELL WALL-BINDING PROTEIN YOCH"/>
    <property type="match status" value="1"/>
</dbReference>
<protein>
    <submittedName>
        <fullName evidence="4">LysM peptidoglycan-binding domain-containing protein</fullName>
    </submittedName>
</protein>
<dbReference type="InterPro" id="IPR036779">
    <property type="entry name" value="LysM_dom_sf"/>
</dbReference>
<dbReference type="Proteomes" id="UP001199916">
    <property type="component" value="Unassembled WGS sequence"/>
</dbReference>
<evidence type="ECO:0000259" key="3">
    <source>
        <dbReference type="PROSITE" id="PS51782"/>
    </source>
</evidence>
<dbReference type="CDD" id="cd14667">
    <property type="entry name" value="3D_containing_proteins"/>
    <property type="match status" value="1"/>
</dbReference>
<dbReference type="SMART" id="SM00257">
    <property type="entry name" value="LysM"/>
    <property type="match status" value="1"/>
</dbReference>
<dbReference type="InterPro" id="IPR018392">
    <property type="entry name" value="LysM"/>
</dbReference>
<gene>
    <name evidence="4" type="ORF">LQV63_22895</name>
</gene>
<comment type="caution">
    <text evidence="4">The sequence shown here is derived from an EMBL/GenBank/DDBJ whole genome shotgun (WGS) entry which is preliminary data.</text>
</comment>
<dbReference type="Pfam" id="PF06725">
    <property type="entry name" value="3D"/>
    <property type="match status" value="1"/>
</dbReference>
<dbReference type="RefSeq" id="WP_233698405.1">
    <property type="nucleotide sequence ID" value="NZ_JAJNBZ010000024.1"/>
</dbReference>
<accession>A0ABS8YR97</accession>
<feature type="compositionally biased region" description="Basic and acidic residues" evidence="2">
    <location>
        <begin position="120"/>
        <end position="130"/>
    </location>
</feature>
<feature type="domain" description="LysM" evidence="3">
    <location>
        <begin position="28"/>
        <end position="72"/>
    </location>
</feature>
<dbReference type="Pfam" id="PF01476">
    <property type="entry name" value="LysM"/>
    <property type="match status" value="1"/>
</dbReference>
<reference evidence="4 5" key="1">
    <citation type="submission" date="2021-11" db="EMBL/GenBank/DDBJ databases">
        <title>Draft genome sequence of Paenibacillus profundus YoMME, a new Gram-positive bacteria with exoelectrogenic properties.</title>
        <authorList>
            <person name="Hubenova Y."/>
            <person name="Hubenova E."/>
            <person name="Manasiev Y."/>
            <person name="Peykov S."/>
            <person name="Mitov M."/>
        </authorList>
    </citation>
    <scope>NUCLEOTIDE SEQUENCE [LARGE SCALE GENOMIC DNA]</scope>
    <source>
        <strain evidence="4 5">YoMME</strain>
    </source>
</reference>
<name>A0ABS8YR97_9BACL</name>
<dbReference type="InterPro" id="IPR036908">
    <property type="entry name" value="RlpA-like_sf"/>
</dbReference>
<dbReference type="SUPFAM" id="SSF50685">
    <property type="entry name" value="Barwin-like endoglucanases"/>
    <property type="match status" value="1"/>
</dbReference>
<organism evidence="4 5">
    <name type="scientific">Paenibacillus profundus</name>
    <dbReference type="NCBI Taxonomy" id="1173085"/>
    <lineage>
        <taxon>Bacteria</taxon>
        <taxon>Bacillati</taxon>
        <taxon>Bacillota</taxon>
        <taxon>Bacilli</taxon>
        <taxon>Bacillales</taxon>
        <taxon>Paenibacillaceae</taxon>
        <taxon>Paenibacillus</taxon>
    </lineage>
</organism>
<dbReference type="InterPro" id="IPR059180">
    <property type="entry name" value="3D_YorM"/>
</dbReference>
<dbReference type="PROSITE" id="PS51782">
    <property type="entry name" value="LYSM"/>
    <property type="match status" value="1"/>
</dbReference>
<evidence type="ECO:0000313" key="5">
    <source>
        <dbReference type="Proteomes" id="UP001199916"/>
    </source>
</evidence>
<keyword evidence="5" id="KW-1185">Reference proteome</keyword>
<feature type="region of interest" description="Disordered" evidence="2">
    <location>
        <begin position="120"/>
        <end position="145"/>
    </location>
</feature>
<evidence type="ECO:0000313" key="4">
    <source>
        <dbReference type="EMBL" id="MCE5172134.1"/>
    </source>
</evidence>
<evidence type="ECO:0000256" key="2">
    <source>
        <dbReference type="SAM" id="MobiDB-lite"/>
    </source>
</evidence>
<sequence>MRKRTIVKLAAALLGIATILQIIPVYAEPYQAKEGDTFYSIAKKQNISVEALVNENPLINPKNIYGGLTMELPTPVIQGNVSSSYSLPAKAIERDNKDDASKVSTEAQKAAKTEAVVQKEAKKATGDKKSSTPQQAVKAANTAPKNVVKVSGRSTTYSKKLNMRATAYTAHPSENGEWGAVDFYGNALKLGTVAVDPKVIPLGTKLFITGYQFKHLPQGGLVAEARDIGGAIKGKKVDIFVPVSKSAGSTFGVQDVQVYIIK</sequence>
<dbReference type="Gene3D" id="3.10.350.10">
    <property type="entry name" value="LysM domain"/>
    <property type="match status" value="1"/>
</dbReference>
<dbReference type="SUPFAM" id="SSF54106">
    <property type="entry name" value="LysM domain"/>
    <property type="match status" value="1"/>
</dbReference>
<keyword evidence="1" id="KW-0732">Signal</keyword>
<dbReference type="InterPro" id="IPR051933">
    <property type="entry name" value="Resuscitation_pf_RpfB"/>
</dbReference>
<evidence type="ECO:0000256" key="1">
    <source>
        <dbReference type="ARBA" id="ARBA00022729"/>
    </source>
</evidence>
<dbReference type="Gene3D" id="2.40.40.10">
    <property type="entry name" value="RlpA-like domain"/>
    <property type="match status" value="1"/>
</dbReference>
<dbReference type="EMBL" id="JAJNBZ010000024">
    <property type="protein sequence ID" value="MCE5172134.1"/>
    <property type="molecule type" value="Genomic_DNA"/>
</dbReference>
<dbReference type="CDD" id="cd00118">
    <property type="entry name" value="LysM"/>
    <property type="match status" value="1"/>
</dbReference>
<dbReference type="InterPro" id="IPR010611">
    <property type="entry name" value="3D_dom"/>
</dbReference>